<evidence type="ECO:0000256" key="1">
    <source>
        <dbReference type="SAM" id="Phobius"/>
    </source>
</evidence>
<dbReference type="EMBL" id="CP003350">
    <property type="protein sequence ID" value="AFC86304.1"/>
    <property type="molecule type" value="Genomic_DNA"/>
</dbReference>
<accession>H8L0Y4</accession>
<feature type="transmembrane region" description="Helical" evidence="1">
    <location>
        <begin position="127"/>
        <end position="146"/>
    </location>
</feature>
<dbReference type="OrthoDB" id="8537043at2"/>
<dbReference type="STRING" id="767434.Fraau_1913"/>
<evidence type="ECO:0000313" key="3">
    <source>
        <dbReference type="Proteomes" id="UP000005234"/>
    </source>
</evidence>
<dbReference type="KEGG" id="fau:Fraau_1913"/>
<reference evidence="2" key="1">
    <citation type="submission" date="2012-02" db="EMBL/GenBank/DDBJ databases">
        <title>The complete genome of Frateuria aurantia DSM 6220.</title>
        <authorList>
            <consortium name="US DOE Joint Genome Institute (JGI-PGF)"/>
            <person name="Lucas S."/>
            <person name="Copeland A."/>
            <person name="Lapidus A."/>
            <person name="Glavina del Rio T."/>
            <person name="Dalin E."/>
            <person name="Tice H."/>
            <person name="Bruce D."/>
            <person name="Goodwin L."/>
            <person name="Pitluck S."/>
            <person name="Peters L."/>
            <person name="Ovchinnikova G."/>
            <person name="Teshima H."/>
            <person name="Kyrpides N."/>
            <person name="Mavromatis K."/>
            <person name="Ivanova N."/>
            <person name="Brettin T."/>
            <person name="Detter J.C."/>
            <person name="Han C."/>
            <person name="Larimer F."/>
            <person name="Land M."/>
            <person name="Hauser L."/>
            <person name="Markowitz V."/>
            <person name="Cheng J.-F."/>
            <person name="Hugenholtz P."/>
            <person name="Woyke T."/>
            <person name="Wu D."/>
            <person name="Brambilla E."/>
            <person name="Klenk H.-P."/>
            <person name="Eisen J.A."/>
        </authorList>
    </citation>
    <scope>NUCLEOTIDE SEQUENCE</scope>
    <source>
        <strain evidence="2">DSM 6220</strain>
    </source>
</reference>
<dbReference type="eggNOG" id="COG4648">
    <property type="taxonomic scope" value="Bacteria"/>
</dbReference>
<feature type="transmembrane region" description="Helical" evidence="1">
    <location>
        <begin position="152"/>
        <end position="172"/>
    </location>
</feature>
<proteinExistence type="predicted"/>
<feature type="transmembrane region" description="Helical" evidence="1">
    <location>
        <begin position="29"/>
        <end position="47"/>
    </location>
</feature>
<dbReference type="Proteomes" id="UP000005234">
    <property type="component" value="Chromosome"/>
</dbReference>
<feature type="transmembrane region" description="Helical" evidence="1">
    <location>
        <begin position="54"/>
        <end position="72"/>
    </location>
</feature>
<dbReference type="RefSeq" id="WP_014403309.1">
    <property type="nucleotide sequence ID" value="NC_017033.1"/>
</dbReference>
<keyword evidence="1" id="KW-0472">Membrane</keyword>
<feature type="transmembrane region" description="Helical" evidence="1">
    <location>
        <begin position="78"/>
        <end position="96"/>
    </location>
</feature>
<name>H8L0Y4_FRAAD</name>
<evidence type="ECO:0000313" key="2">
    <source>
        <dbReference type="EMBL" id="AFC86304.1"/>
    </source>
</evidence>
<keyword evidence="1" id="KW-0812">Transmembrane</keyword>
<organism evidence="2 3">
    <name type="scientific">Frateuria aurantia (strain ATCC 33424 / DSM 6220 / KCTC 2777 / LMG 1558 / NBRC 3245 / NCIMB 13370)</name>
    <name type="common">Acetobacter aurantius</name>
    <dbReference type="NCBI Taxonomy" id="767434"/>
    <lineage>
        <taxon>Bacteria</taxon>
        <taxon>Pseudomonadati</taxon>
        <taxon>Pseudomonadota</taxon>
        <taxon>Gammaproteobacteria</taxon>
        <taxon>Lysobacterales</taxon>
        <taxon>Rhodanobacteraceae</taxon>
        <taxon>Frateuria</taxon>
    </lineage>
</organism>
<dbReference type="HOGENOM" id="CLU_108379_0_0_6"/>
<gene>
    <name evidence="2" type="ordered locus">Fraau_1913</name>
</gene>
<dbReference type="AlphaFoldDB" id="H8L0Y4"/>
<keyword evidence="1" id="KW-1133">Transmembrane helix</keyword>
<keyword evidence="3" id="KW-1185">Reference proteome</keyword>
<sequence>MQKLGLLLLVLTSLLYPLAVYAGLGRTSPVLLAAVLAASWMLRLTAWRGQQARPWTLAALVLAYCSLLVWQPWPGIERWYPCLINLALALGFAASLHRGMPAIERLARLQEPDLPAAGVRYTRRVTWLWLGFFILNGSIAAGLSLWGSLHWWALYNGGVAYLLMGLLFVLEYGMRCRLRRRQAIL</sequence>
<protein>
    <submittedName>
        <fullName evidence="2">Putative membrane protein</fullName>
    </submittedName>
</protein>